<sequence length="179" mass="19716">MHHILDNPIYNALKTGSKHLSADETVGPVNVFRRDVAPFVGMENNTGNDFKALSALGPAINPVVVFSTVKLDIPSRFEVAREFEMLQMVHDGSAPSAFSSPQITELDESHIPQMIELTQLTKPGPFLQRTIEFGNYTGIFEDGRLVSMVGQRMQPSPYVELTPCAHTPITWAVATPAYC</sequence>
<dbReference type="Proteomes" id="UP000293331">
    <property type="component" value="Unassembled WGS sequence"/>
</dbReference>
<gene>
    <name evidence="1" type="ORF">EWM62_00735</name>
</gene>
<evidence type="ECO:0000313" key="1">
    <source>
        <dbReference type="EMBL" id="RYU91999.1"/>
    </source>
</evidence>
<dbReference type="OrthoDB" id="9797456at2"/>
<dbReference type="AlphaFoldDB" id="A0A4Q5LRN2"/>
<keyword evidence="2" id="KW-1185">Reference proteome</keyword>
<comment type="caution">
    <text evidence="1">The sequence shown here is derived from an EMBL/GenBank/DDBJ whole genome shotgun (WGS) entry which is preliminary data.</text>
</comment>
<name>A0A4Q5LRN2_9SPHI</name>
<evidence type="ECO:0000313" key="2">
    <source>
        <dbReference type="Proteomes" id="UP000293331"/>
    </source>
</evidence>
<organism evidence="1 2">
    <name type="scientific">Mucilaginibacter terrigena</name>
    <dbReference type="NCBI Taxonomy" id="2492395"/>
    <lineage>
        <taxon>Bacteria</taxon>
        <taxon>Pseudomonadati</taxon>
        <taxon>Bacteroidota</taxon>
        <taxon>Sphingobacteriia</taxon>
        <taxon>Sphingobacteriales</taxon>
        <taxon>Sphingobacteriaceae</taxon>
        <taxon>Mucilaginibacter</taxon>
    </lineage>
</organism>
<protein>
    <submittedName>
        <fullName evidence="1">Uncharacterized protein</fullName>
    </submittedName>
</protein>
<dbReference type="Gene3D" id="3.40.630.30">
    <property type="match status" value="1"/>
</dbReference>
<proteinExistence type="predicted"/>
<dbReference type="EMBL" id="SEWG01000001">
    <property type="protein sequence ID" value="RYU91999.1"/>
    <property type="molecule type" value="Genomic_DNA"/>
</dbReference>
<accession>A0A4Q5LRN2</accession>
<reference evidence="1 2" key="1">
    <citation type="submission" date="2019-02" db="EMBL/GenBank/DDBJ databases">
        <title>Bacterial novel species Mucilaginibacter sp. 17JY9-4 isolated from soil.</title>
        <authorList>
            <person name="Jung H.-Y."/>
        </authorList>
    </citation>
    <scope>NUCLEOTIDE SEQUENCE [LARGE SCALE GENOMIC DNA]</scope>
    <source>
        <strain evidence="1 2">17JY9-4</strain>
    </source>
</reference>
<dbReference type="RefSeq" id="WP_129874729.1">
    <property type="nucleotide sequence ID" value="NZ_SEWG01000001.1"/>
</dbReference>